<organism evidence="1">
    <name type="scientific">Pithovirus LCPAC403</name>
    <dbReference type="NCBI Taxonomy" id="2506596"/>
    <lineage>
        <taxon>Viruses</taxon>
        <taxon>Pithoviruses</taxon>
    </lineage>
</organism>
<reference evidence="1" key="1">
    <citation type="journal article" date="2019" name="MBio">
        <title>Virus Genomes from Deep Sea Sediments Expand the Ocean Megavirome and Support Independent Origins of Viral Gigantism.</title>
        <authorList>
            <person name="Backstrom D."/>
            <person name="Yutin N."/>
            <person name="Jorgensen S.L."/>
            <person name="Dharamshi J."/>
            <person name="Homa F."/>
            <person name="Zaremba-Niedwiedzka K."/>
            <person name="Spang A."/>
            <person name="Wolf Y.I."/>
            <person name="Koonin E.V."/>
            <person name="Ettema T.J."/>
        </authorList>
    </citation>
    <scope>NUCLEOTIDE SEQUENCE</scope>
</reference>
<name>A0A481ZBX2_9VIRU</name>
<sequence length="150" mass="17505">MNTYSVSVTDENIGHVQRMMDFSCNYMEEKASKLDSEKKNGKWPSPIKQRSFMMTREKFFSEFGRNSFYDDLIPEGHFTLVDLLEVIYKDGDESSTTWKISRQLLHPEDIDGMEMVYLSNRGGIWSVDTSDLDNVTVISLKDIIKYFEDQ</sequence>
<proteinExistence type="predicted"/>
<protein>
    <submittedName>
        <fullName evidence="1">Uncharacterized protein</fullName>
    </submittedName>
</protein>
<gene>
    <name evidence="1" type="ORF">LCPAC403_02800</name>
</gene>
<dbReference type="EMBL" id="MK500590">
    <property type="protein sequence ID" value="QBK93146.1"/>
    <property type="molecule type" value="Genomic_DNA"/>
</dbReference>
<accession>A0A481ZBX2</accession>
<evidence type="ECO:0000313" key="1">
    <source>
        <dbReference type="EMBL" id="QBK93146.1"/>
    </source>
</evidence>